<dbReference type="OrthoDB" id="9766552at2"/>
<dbReference type="InterPro" id="IPR025286">
    <property type="entry name" value="MOFRL_assoc_dom"/>
</dbReference>
<dbReference type="InterPro" id="IPR038614">
    <property type="entry name" value="GK_N_sf"/>
</dbReference>
<feature type="domain" description="MOFRL" evidence="1">
    <location>
        <begin position="266"/>
        <end position="363"/>
    </location>
</feature>
<dbReference type="EMBL" id="PYGJ01000005">
    <property type="protein sequence ID" value="PSL19808.1"/>
    <property type="molecule type" value="Genomic_DNA"/>
</dbReference>
<dbReference type="PANTHER" id="PTHR12227:SF0">
    <property type="entry name" value="GLYCERATE KINASE"/>
    <property type="match status" value="1"/>
</dbReference>
<comment type="caution">
    <text evidence="3">The sequence shown here is derived from an EMBL/GenBank/DDBJ whole genome shotgun (WGS) entry which is preliminary data.</text>
</comment>
<reference evidence="3 4" key="1">
    <citation type="submission" date="2018-03" db="EMBL/GenBank/DDBJ databases">
        <title>Genomic Encyclopedia of Archaeal and Bacterial Type Strains, Phase II (KMG-II): from individual species to whole genera.</title>
        <authorList>
            <person name="Goeker M."/>
        </authorList>
    </citation>
    <scope>NUCLEOTIDE SEQUENCE [LARGE SCALE GENOMIC DNA]</scope>
    <source>
        <strain evidence="3 4">DSM 100673</strain>
    </source>
</reference>
<keyword evidence="3" id="KW-0670">Pyruvate</keyword>
<dbReference type="GO" id="GO:0005737">
    <property type="term" value="C:cytoplasm"/>
    <property type="evidence" value="ECO:0007669"/>
    <property type="project" value="TreeGrafter"/>
</dbReference>
<evidence type="ECO:0000313" key="4">
    <source>
        <dbReference type="Proteomes" id="UP000240418"/>
    </source>
</evidence>
<gene>
    <name evidence="3" type="ORF">CLV88_105232</name>
</gene>
<dbReference type="AlphaFoldDB" id="A0A2P8FDQ7"/>
<dbReference type="RefSeq" id="WP_106608453.1">
    <property type="nucleotide sequence ID" value="NZ_PYGJ01000005.1"/>
</dbReference>
<evidence type="ECO:0000313" key="3">
    <source>
        <dbReference type="EMBL" id="PSL19808.1"/>
    </source>
</evidence>
<proteinExistence type="predicted"/>
<dbReference type="Pfam" id="PF05161">
    <property type="entry name" value="MOFRL"/>
    <property type="match status" value="1"/>
</dbReference>
<sequence>MNSAELLTEIWNAGVDAVRGDIAVTTALEEQNTARPDQILAVGKAAAAMAKAARAHFGNDIPALVVTKYDHADGLDDGVKIIEAAHPVPDENSLRGGRALVDVVATMPANSHLLMLVSGGASALAECPVGDMSLAELQAENTRLLSQGLDIHAMNKRRKEISAVKGGGLLSRFQGAHVTTLAISDVEGDALGVIGSGIGDAAPDASFTFDPHIVASNAIARSACATKARELGLDVIANEETLYDDVVALTPRIGQELRDSPKGLRIYGGEPTVILPANPGEGGRNQALALALAQEITDQDTLTVLVAGTDGTDGPTKAAGGLVDGSTWQDEAKTFLTDANSGVFLRRRTALFTSGPTGTNVMDLALALKS</sequence>
<evidence type="ECO:0000259" key="2">
    <source>
        <dbReference type="Pfam" id="PF13660"/>
    </source>
</evidence>
<name>A0A2P8FDQ7_9RHOB</name>
<dbReference type="PANTHER" id="PTHR12227">
    <property type="entry name" value="GLYCERATE KINASE"/>
    <property type="match status" value="1"/>
</dbReference>
<organism evidence="3 4">
    <name type="scientific">Shimia abyssi</name>
    <dbReference type="NCBI Taxonomy" id="1662395"/>
    <lineage>
        <taxon>Bacteria</taxon>
        <taxon>Pseudomonadati</taxon>
        <taxon>Pseudomonadota</taxon>
        <taxon>Alphaproteobacteria</taxon>
        <taxon>Rhodobacterales</taxon>
        <taxon>Roseobacteraceae</taxon>
    </lineage>
</organism>
<evidence type="ECO:0000259" key="1">
    <source>
        <dbReference type="Pfam" id="PF05161"/>
    </source>
</evidence>
<dbReference type="Proteomes" id="UP000240418">
    <property type="component" value="Unassembled WGS sequence"/>
</dbReference>
<feature type="domain" description="MOFRL-associated" evidence="2">
    <location>
        <begin position="7"/>
        <end position="198"/>
    </location>
</feature>
<dbReference type="SUPFAM" id="SSF82544">
    <property type="entry name" value="GckA/TtuD-like"/>
    <property type="match status" value="1"/>
</dbReference>
<dbReference type="GO" id="GO:0008887">
    <property type="term" value="F:glycerate kinase activity"/>
    <property type="evidence" value="ECO:0007669"/>
    <property type="project" value="InterPro"/>
</dbReference>
<keyword evidence="4" id="KW-1185">Reference proteome</keyword>
<dbReference type="Pfam" id="PF13660">
    <property type="entry name" value="DUF4147"/>
    <property type="match status" value="1"/>
</dbReference>
<dbReference type="InterPro" id="IPR039760">
    <property type="entry name" value="MOFRL_protein"/>
</dbReference>
<dbReference type="InterPro" id="IPR007835">
    <property type="entry name" value="MOFRL"/>
</dbReference>
<dbReference type="Gene3D" id="3.40.50.10180">
    <property type="entry name" value="Glycerate kinase, MOFRL-like N-terminal domain"/>
    <property type="match status" value="1"/>
</dbReference>
<accession>A0A2P8FDQ7</accession>
<protein>
    <submittedName>
        <fullName evidence="3">Hydroxypyruvate reductase</fullName>
    </submittedName>
</protein>